<dbReference type="RefSeq" id="WP_313869286.1">
    <property type="nucleotide sequence ID" value="NZ_CP132507.1"/>
</dbReference>
<keyword evidence="2" id="KW-1185">Reference proteome</keyword>
<reference evidence="1 2" key="1">
    <citation type="submission" date="2023-08" db="EMBL/GenBank/DDBJ databases">
        <title>Rhodoferax potami sp. nov. and Rhodoferax mekongensis sp. nov., isolated from the Mekong River in Thailand.</title>
        <authorList>
            <person name="Kitikhun S."/>
            <person name="Charoenyingcharoen P."/>
            <person name="Siriarchawattana P."/>
            <person name="Likhitrattanapisal S."/>
            <person name="Nilsakha T."/>
            <person name="Chanpet A."/>
            <person name="Rattanawaree P."/>
            <person name="Ingsriswang S."/>
        </authorList>
    </citation>
    <scope>NUCLEOTIDE SEQUENCE [LARGE SCALE GENOMIC DNA]</scope>
    <source>
        <strain evidence="1 2">TBRC 17307</strain>
    </source>
</reference>
<evidence type="ECO:0000313" key="1">
    <source>
        <dbReference type="EMBL" id="WNO06598.1"/>
    </source>
</evidence>
<protein>
    <submittedName>
        <fullName evidence="1">Uncharacterized protein</fullName>
    </submittedName>
</protein>
<accession>A0ABZ0B3W4</accession>
<evidence type="ECO:0000313" key="2">
    <source>
        <dbReference type="Proteomes" id="UP001302257"/>
    </source>
</evidence>
<gene>
    <name evidence="1" type="ORF">RAN89_09260</name>
</gene>
<dbReference type="Proteomes" id="UP001302257">
    <property type="component" value="Chromosome"/>
</dbReference>
<proteinExistence type="predicted"/>
<dbReference type="EMBL" id="CP132507">
    <property type="protein sequence ID" value="WNO06598.1"/>
    <property type="molecule type" value="Genomic_DNA"/>
</dbReference>
<name>A0ABZ0B3W4_9BURK</name>
<organism evidence="1 2">
    <name type="scientific">Rhodoferax mekongensis</name>
    <dbReference type="NCBI Taxonomy" id="3068341"/>
    <lineage>
        <taxon>Bacteria</taxon>
        <taxon>Pseudomonadati</taxon>
        <taxon>Pseudomonadota</taxon>
        <taxon>Betaproteobacteria</taxon>
        <taxon>Burkholderiales</taxon>
        <taxon>Comamonadaceae</taxon>
        <taxon>Rhodoferax</taxon>
    </lineage>
</organism>
<sequence length="132" mass="14417">MDVQAALEMEFADSEIRQTLWRGDDLHVIFSAVAAARHAPGEAPVRGFLQGVELVLQRCMPAATSTLFGRVRAGSLRVQGQSPQLRMSVPSRREMPLSLELEPAQSGVVVLQAQAIECHLQTGGVFRESLFC</sequence>